<feature type="compositionally biased region" description="Basic residues" evidence="5">
    <location>
        <begin position="297"/>
        <end position="309"/>
    </location>
</feature>
<protein>
    <submittedName>
        <fullName evidence="7">RNA polymerase Rpb7 domain containing protein</fullName>
    </submittedName>
</protein>
<feature type="compositionally biased region" description="Acidic residues" evidence="5">
    <location>
        <begin position="283"/>
        <end position="293"/>
    </location>
</feature>
<comment type="subcellular location">
    <subcellularLocation>
        <location evidence="1">Nucleus</location>
    </subcellularLocation>
</comment>
<dbReference type="EMBL" id="KB008127">
    <property type="protein sequence ID" value="ELR12177.1"/>
    <property type="molecule type" value="Genomic_DNA"/>
</dbReference>
<proteinExistence type="predicted"/>
<feature type="region of interest" description="Disordered" evidence="5">
    <location>
        <begin position="146"/>
        <end position="193"/>
    </location>
</feature>
<dbReference type="GO" id="GO:0005736">
    <property type="term" value="C:RNA polymerase I complex"/>
    <property type="evidence" value="ECO:0007669"/>
    <property type="project" value="TreeGrafter"/>
</dbReference>
<reference evidence="7 8" key="1">
    <citation type="journal article" date="2013" name="Genome Biol.">
        <title>Genome of Acanthamoeba castellanii highlights extensive lateral gene transfer and early evolution of tyrosine kinase signaling.</title>
        <authorList>
            <person name="Clarke M."/>
            <person name="Lohan A.J."/>
            <person name="Liu B."/>
            <person name="Lagkouvardos I."/>
            <person name="Roy S."/>
            <person name="Zafar N."/>
            <person name="Bertelli C."/>
            <person name="Schilde C."/>
            <person name="Kianianmomeni A."/>
            <person name="Burglin T.R."/>
            <person name="Frech C."/>
            <person name="Turcotte B."/>
            <person name="Kopec K.O."/>
            <person name="Synnott J.M."/>
            <person name="Choo C."/>
            <person name="Paponov I."/>
            <person name="Finkler A."/>
            <person name="Soon Heng Tan C."/>
            <person name="Hutchins A.P."/>
            <person name="Weinmeier T."/>
            <person name="Rattei T."/>
            <person name="Chu J.S."/>
            <person name="Gimenez G."/>
            <person name="Irimia M."/>
            <person name="Rigden D.J."/>
            <person name="Fitzpatrick D.A."/>
            <person name="Lorenzo-Morales J."/>
            <person name="Bateman A."/>
            <person name="Chiu C.H."/>
            <person name="Tang P."/>
            <person name="Hegemann P."/>
            <person name="Fromm H."/>
            <person name="Raoult D."/>
            <person name="Greub G."/>
            <person name="Miranda-Saavedra D."/>
            <person name="Chen N."/>
            <person name="Nash P."/>
            <person name="Ginger M.L."/>
            <person name="Horn M."/>
            <person name="Schaap P."/>
            <person name="Caler L."/>
            <person name="Loftus B."/>
        </authorList>
    </citation>
    <scope>NUCLEOTIDE SEQUENCE [LARGE SCALE GENOMIC DNA]</scope>
    <source>
        <strain evidence="7 8">Neff</strain>
    </source>
</reference>
<evidence type="ECO:0000256" key="3">
    <source>
        <dbReference type="ARBA" id="ARBA00023163"/>
    </source>
</evidence>
<accession>L8GGT6</accession>
<dbReference type="KEGG" id="acan:ACA1_318520"/>
<evidence type="ECO:0000256" key="4">
    <source>
        <dbReference type="ARBA" id="ARBA00023242"/>
    </source>
</evidence>
<dbReference type="VEuPathDB" id="AmoebaDB:ACA1_318520"/>
<name>L8GGT6_ACACF</name>
<keyword evidence="3" id="KW-0804">Transcription</keyword>
<evidence type="ECO:0000256" key="5">
    <source>
        <dbReference type="SAM" id="MobiDB-lite"/>
    </source>
</evidence>
<dbReference type="InterPro" id="IPR036898">
    <property type="entry name" value="RNA_pol_Rpb7-like_N_sf"/>
</dbReference>
<gene>
    <name evidence="7" type="ORF">ACA1_318520</name>
</gene>
<dbReference type="STRING" id="1257118.L8GGT6"/>
<feature type="compositionally biased region" description="Basic residues" evidence="5">
    <location>
        <begin position="270"/>
        <end position="280"/>
    </location>
</feature>
<dbReference type="Pfam" id="PF17875">
    <property type="entry name" value="RPA43_OB"/>
    <property type="match status" value="1"/>
</dbReference>
<dbReference type="InterPro" id="IPR045113">
    <property type="entry name" value="Rpb7-like"/>
</dbReference>
<dbReference type="Gene3D" id="2.40.50.1060">
    <property type="match status" value="1"/>
</dbReference>
<keyword evidence="4" id="KW-0539">Nucleus</keyword>
<dbReference type="AlphaFoldDB" id="L8GGT6"/>
<feature type="non-terminal residue" evidence="7">
    <location>
        <position position="1"/>
    </location>
</feature>
<dbReference type="PANTHER" id="PTHR12709">
    <property type="entry name" value="DNA-DIRECTED RNA POLYMERASE II, III"/>
    <property type="match status" value="1"/>
</dbReference>
<keyword evidence="8" id="KW-1185">Reference proteome</keyword>
<dbReference type="GO" id="GO:0006362">
    <property type="term" value="P:transcription elongation by RNA polymerase I"/>
    <property type="evidence" value="ECO:0007669"/>
    <property type="project" value="TreeGrafter"/>
</dbReference>
<dbReference type="OrthoDB" id="10250504at2759"/>
<dbReference type="Proteomes" id="UP000011083">
    <property type="component" value="Unassembled WGS sequence"/>
</dbReference>
<sequence>MATKTKAGTERRGADGSCFKEVEVLLTLALPPSGLRDINAAVCNRLNQSLMKYVALGEGGAGGVLVAYWGVALEGSCGRIMYEQPELHCRVRLHALFFAPSPGLTLVGEVNKVGSDHVGLLVAGAFNASVSRDAVPADFAAVTTTTTTAAKEKNEDEDEDENEDEDDDEASAASVTAVECWRSTTDPSRELSPGRFAAFQTTAVNTSRGIITIFGSMLAPRTGPLRHVPGLEASKPARESQAHEQHQEAEEAASEEATQLPSSEDSAKKEQKKKRSKRKAKEADEEAEQEEEEVKPSKKTKKEKTPKKK</sequence>
<feature type="domain" description="RPA43 OB" evidence="6">
    <location>
        <begin position="100"/>
        <end position="218"/>
    </location>
</feature>
<dbReference type="PANTHER" id="PTHR12709:SF5">
    <property type="entry name" value="DNA-DIRECTED RNA POLYMERASE I SUBUNIT RPA43"/>
    <property type="match status" value="1"/>
</dbReference>
<dbReference type="Gene3D" id="3.30.1490.120">
    <property type="entry name" value="RNA polymerase Rpb7-like, N-terminal domain"/>
    <property type="match status" value="1"/>
</dbReference>
<feature type="region of interest" description="Disordered" evidence="5">
    <location>
        <begin position="225"/>
        <end position="309"/>
    </location>
</feature>
<evidence type="ECO:0000256" key="1">
    <source>
        <dbReference type="ARBA" id="ARBA00004123"/>
    </source>
</evidence>
<dbReference type="RefSeq" id="XP_004334190.1">
    <property type="nucleotide sequence ID" value="XM_004334142.1"/>
</dbReference>
<evidence type="ECO:0000313" key="7">
    <source>
        <dbReference type="EMBL" id="ELR12177.1"/>
    </source>
</evidence>
<dbReference type="GeneID" id="14912667"/>
<evidence type="ECO:0000256" key="2">
    <source>
        <dbReference type="ARBA" id="ARBA00022478"/>
    </source>
</evidence>
<dbReference type="GO" id="GO:0006352">
    <property type="term" value="P:DNA-templated transcription initiation"/>
    <property type="evidence" value="ECO:0007669"/>
    <property type="project" value="InterPro"/>
</dbReference>
<feature type="compositionally biased region" description="Basic and acidic residues" evidence="5">
    <location>
        <begin position="235"/>
        <end position="249"/>
    </location>
</feature>
<evidence type="ECO:0000313" key="8">
    <source>
        <dbReference type="Proteomes" id="UP000011083"/>
    </source>
</evidence>
<feature type="compositionally biased region" description="Acidic residues" evidence="5">
    <location>
        <begin position="155"/>
        <end position="170"/>
    </location>
</feature>
<evidence type="ECO:0000259" key="6">
    <source>
        <dbReference type="Pfam" id="PF17875"/>
    </source>
</evidence>
<dbReference type="InterPro" id="IPR041178">
    <property type="entry name" value="RPA43_OB"/>
</dbReference>
<organism evidence="7 8">
    <name type="scientific">Acanthamoeba castellanii (strain ATCC 30010 / Neff)</name>
    <dbReference type="NCBI Taxonomy" id="1257118"/>
    <lineage>
        <taxon>Eukaryota</taxon>
        <taxon>Amoebozoa</taxon>
        <taxon>Discosea</taxon>
        <taxon>Longamoebia</taxon>
        <taxon>Centramoebida</taxon>
        <taxon>Acanthamoebidae</taxon>
        <taxon>Acanthamoeba</taxon>
    </lineage>
</organism>
<keyword evidence="2" id="KW-0240">DNA-directed RNA polymerase</keyword>